<keyword evidence="2" id="KW-1185">Reference proteome</keyword>
<accession>A0A2R8ASE9</accession>
<evidence type="ECO:0008006" key="3">
    <source>
        <dbReference type="Google" id="ProtNLM"/>
    </source>
</evidence>
<reference evidence="1 2" key="1">
    <citation type="submission" date="2018-03" db="EMBL/GenBank/DDBJ databases">
        <authorList>
            <person name="Keele B.F."/>
        </authorList>
    </citation>
    <scope>NUCLEOTIDE SEQUENCE [LARGE SCALE GENOMIC DNA]</scope>
    <source>
        <strain evidence="1 2">CECT 8811</strain>
    </source>
</reference>
<organism evidence="1 2">
    <name type="scientific">Aliiroseovarius pelagivivens</name>
    <dbReference type="NCBI Taxonomy" id="1639690"/>
    <lineage>
        <taxon>Bacteria</taxon>
        <taxon>Pseudomonadati</taxon>
        <taxon>Pseudomonadota</taxon>
        <taxon>Alphaproteobacteria</taxon>
        <taxon>Rhodobacterales</taxon>
        <taxon>Paracoccaceae</taxon>
        <taxon>Aliiroseovarius</taxon>
    </lineage>
</organism>
<dbReference type="GO" id="GO:0044781">
    <property type="term" value="P:bacterial-type flagellum organization"/>
    <property type="evidence" value="ECO:0007669"/>
    <property type="project" value="InterPro"/>
</dbReference>
<dbReference type="RefSeq" id="WP_108857791.1">
    <property type="nucleotide sequence ID" value="NZ_OMOI01000002.1"/>
</dbReference>
<name>A0A2R8ASE9_9RHOB</name>
<evidence type="ECO:0000313" key="2">
    <source>
        <dbReference type="Proteomes" id="UP000244911"/>
    </source>
</evidence>
<sequence length="126" mass="13833">MNAISMAKTAYAPSSRAALQTTRGTEYELFAQITHRLDQYAKKGASGFADLAHALHDNRKLWTLLAADVAEDMNGLPAELRARIFYLAEFTADYTRKILSDDADPSVLVDINTVVMRGLRQTGVAA</sequence>
<dbReference type="InterPro" id="IPR010845">
    <property type="entry name" value="FlaF"/>
</dbReference>
<protein>
    <recommendedName>
        <fullName evidence="3">Flagellar biosynthesis regulatory protein FlaF</fullName>
    </recommendedName>
</protein>
<evidence type="ECO:0000313" key="1">
    <source>
        <dbReference type="EMBL" id="SPF78804.1"/>
    </source>
</evidence>
<dbReference type="Proteomes" id="UP000244911">
    <property type="component" value="Unassembled WGS sequence"/>
</dbReference>
<gene>
    <name evidence="1" type="ORF">ALP8811_02736</name>
</gene>
<proteinExistence type="predicted"/>
<dbReference type="AlphaFoldDB" id="A0A2R8ASE9"/>
<dbReference type="OrthoDB" id="9808944at2"/>
<dbReference type="NCBIfam" id="NF009435">
    <property type="entry name" value="PRK12794.1"/>
    <property type="match status" value="1"/>
</dbReference>
<dbReference type="Pfam" id="PF07309">
    <property type="entry name" value="FlaF"/>
    <property type="match status" value="1"/>
</dbReference>
<dbReference type="EMBL" id="OMOI01000002">
    <property type="protein sequence ID" value="SPF78804.1"/>
    <property type="molecule type" value="Genomic_DNA"/>
</dbReference>